<name>A0A0C9RE57_9HYME</name>
<dbReference type="EMBL" id="GBYB01014849">
    <property type="protein sequence ID" value="JAG84616.1"/>
    <property type="molecule type" value="Transcribed_RNA"/>
</dbReference>
<reference evidence="2" key="1">
    <citation type="submission" date="2015-01" db="EMBL/GenBank/DDBJ databases">
        <title>Transcriptome Assembly of Fopius arisanus.</title>
        <authorList>
            <person name="Geib S."/>
        </authorList>
    </citation>
    <scope>NUCLEOTIDE SEQUENCE</scope>
</reference>
<accession>A0A0C9RE57</accession>
<feature type="coiled-coil region" evidence="1">
    <location>
        <begin position="30"/>
        <end position="135"/>
    </location>
</feature>
<keyword evidence="1" id="KW-0175">Coiled coil</keyword>
<proteinExistence type="predicted"/>
<dbReference type="AlphaFoldDB" id="A0A0C9RE57"/>
<sequence length="314" mass="37265">MSSSVNEDIEDLDKLETELGMNFEAWKLHMSKLMKDNEKYRQENHSLQCKLEISSTMQQEMHELQEVLENAANELQKLTDKQIHDLQEKHMKQKNDLLSRLSEMETKNSLQSEEIEKLQREIQELNKTLQSIQNETPVMVEEDFALQEEMANLVSQLLQKDHNIQLMGKSLEDFTNENSQLKEILKETKQNLHEKKEQLENTRHELMGLKRELAETKQKPPSEESKGNSLFAEVEDRRKKMLDQMLVLRKSYHEAKRVVAIKDAEIRSLKIDKSALMRKWEDDKVDSHYRDTKLMEKYKERIAELEQKLQTEKK</sequence>
<evidence type="ECO:0000256" key="1">
    <source>
        <dbReference type="SAM" id="Coils"/>
    </source>
</evidence>
<evidence type="ECO:0000313" key="2">
    <source>
        <dbReference type="EMBL" id="JAG84616.1"/>
    </source>
</evidence>
<organism evidence="2">
    <name type="scientific">Fopius arisanus</name>
    <dbReference type="NCBI Taxonomy" id="64838"/>
    <lineage>
        <taxon>Eukaryota</taxon>
        <taxon>Metazoa</taxon>
        <taxon>Ecdysozoa</taxon>
        <taxon>Arthropoda</taxon>
        <taxon>Hexapoda</taxon>
        <taxon>Insecta</taxon>
        <taxon>Pterygota</taxon>
        <taxon>Neoptera</taxon>
        <taxon>Endopterygota</taxon>
        <taxon>Hymenoptera</taxon>
        <taxon>Apocrita</taxon>
        <taxon>Ichneumonoidea</taxon>
        <taxon>Braconidae</taxon>
        <taxon>Opiinae</taxon>
        <taxon>Fopius</taxon>
    </lineage>
</organism>
<gene>
    <name evidence="2" type="primary">Ccdc99_0</name>
    <name evidence="2" type="ORF">g.20218</name>
</gene>
<feature type="coiled-coil region" evidence="1">
    <location>
        <begin position="171"/>
        <end position="219"/>
    </location>
</feature>
<protein>
    <submittedName>
        <fullName evidence="2">Ccdc99_0 protein</fullName>
    </submittedName>
</protein>